<name>A0A7W6FMM6_9HYPH</name>
<dbReference type="Proteomes" id="UP000545490">
    <property type="component" value="Unassembled WGS sequence"/>
</dbReference>
<gene>
    <name evidence="1" type="ORF">GGQ65_006775</name>
</gene>
<dbReference type="EMBL" id="JACIDG010000027">
    <property type="protein sequence ID" value="MBB3919430.1"/>
    <property type="molecule type" value="Genomic_DNA"/>
</dbReference>
<reference evidence="1 2" key="1">
    <citation type="submission" date="2020-08" db="EMBL/GenBank/DDBJ databases">
        <title>Genomic Encyclopedia of Type Strains, Phase IV (KMG-IV): sequencing the most valuable type-strain genomes for metagenomic binning, comparative biology and taxonomic classification.</title>
        <authorList>
            <person name="Goeker M."/>
        </authorList>
    </citation>
    <scope>NUCLEOTIDE SEQUENCE [LARGE SCALE GENOMIC DNA]</scope>
    <source>
        <strain evidence="1 2">DSM 19331</strain>
    </source>
</reference>
<evidence type="ECO:0000313" key="2">
    <source>
        <dbReference type="Proteomes" id="UP000545490"/>
    </source>
</evidence>
<sequence>MGFDVAMPALAVAESMFHHWRTVEQRMREGMDSFRNGPDFFQGNKGLASAR</sequence>
<evidence type="ECO:0000313" key="1">
    <source>
        <dbReference type="EMBL" id="MBB3919430.1"/>
    </source>
</evidence>
<protein>
    <submittedName>
        <fullName evidence="1">Uncharacterized protein</fullName>
    </submittedName>
</protein>
<comment type="caution">
    <text evidence="1">The sequence shown here is derived from an EMBL/GenBank/DDBJ whole genome shotgun (WGS) entry which is preliminary data.</text>
</comment>
<dbReference type="RefSeq" id="WP_183605231.1">
    <property type="nucleotide sequence ID" value="NZ_JACIDG010000027.1"/>
</dbReference>
<accession>A0A7W6FMM6</accession>
<proteinExistence type="predicted"/>
<organism evidence="1 2">
    <name type="scientific">Rhizobium fabae</name>
    <dbReference type="NCBI Taxonomy" id="573179"/>
    <lineage>
        <taxon>Bacteria</taxon>
        <taxon>Pseudomonadati</taxon>
        <taxon>Pseudomonadota</taxon>
        <taxon>Alphaproteobacteria</taxon>
        <taxon>Hyphomicrobiales</taxon>
        <taxon>Rhizobiaceae</taxon>
        <taxon>Rhizobium/Agrobacterium group</taxon>
        <taxon>Rhizobium</taxon>
    </lineage>
</organism>
<dbReference type="AlphaFoldDB" id="A0A7W6FMM6"/>